<feature type="domain" description="NAD(P)-binding" evidence="2">
    <location>
        <begin position="8"/>
        <end position="200"/>
    </location>
</feature>
<dbReference type="InParanoid" id="E3JDP5"/>
<dbReference type="eggNOG" id="COG2910">
    <property type="taxonomic scope" value="Bacteria"/>
</dbReference>
<dbReference type="PANTHER" id="PTHR43355">
    <property type="entry name" value="FLAVIN REDUCTASE (NADPH)"/>
    <property type="match status" value="1"/>
</dbReference>
<sequence>MARVVVFGACGKVGQSVVNEAIRRGHKVTAVARDEAKLSKLSRKANAAVGDATSRDSVHSLADGADAVVVAVAGNDKKIWANAARTMIDALNKQGDSAPRLIHVGHGGTLEDGQGARILDDPEFANNMRKDALGQAEALDVLRASKGVRWTVICPPPVQLVQGKRRDTYRTGTDQPVQDGRGNMAMSTDDLAVAIIDEIDKAKHVNQRFTIGY</sequence>
<dbReference type="KEGG" id="fri:FraEuI1c_6842"/>
<feature type="region of interest" description="Disordered" evidence="1">
    <location>
        <begin position="165"/>
        <end position="184"/>
    </location>
</feature>
<evidence type="ECO:0000313" key="3">
    <source>
        <dbReference type="EMBL" id="ADP84811.1"/>
    </source>
</evidence>
<dbReference type="RefSeq" id="WP_013427922.1">
    <property type="nucleotide sequence ID" value="NC_014666.1"/>
</dbReference>
<dbReference type="InterPro" id="IPR016040">
    <property type="entry name" value="NAD(P)-bd_dom"/>
</dbReference>
<dbReference type="OrthoDB" id="3191258at2"/>
<evidence type="ECO:0000313" key="4">
    <source>
        <dbReference type="Proteomes" id="UP000002484"/>
    </source>
</evidence>
<name>E3JDP5_PSEI1</name>
<dbReference type="Proteomes" id="UP000002484">
    <property type="component" value="Chromosome"/>
</dbReference>
<dbReference type="GO" id="GO:0016646">
    <property type="term" value="F:oxidoreductase activity, acting on the CH-NH group of donors, NAD or NADP as acceptor"/>
    <property type="evidence" value="ECO:0007669"/>
    <property type="project" value="TreeGrafter"/>
</dbReference>
<evidence type="ECO:0000256" key="1">
    <source>
        <dbReference type="SAM" id="MobiDB-lite"/>
    </source>
</evidence>
<accession>E3JDP5</accession>
<dbReference type="EMBL" id="CP002299">
    <property type="protein sequence ID" value="ADP84811.1"/>
    <property type="molecule type" value="Genomic_DNA"/>
</dbReference>
<dbReference type="SUPFAM" id="SSF51735">
    <property type="entry name" value="NAD(P)-binding Rossmann-fold domains"/>
    <property type="match status" value="1"/>
</dbReference>
<dbReference type="InterPro" id="IPR051606">
    <property type="entry name" value="Polyketide_Oxido-like"/>
</dbReference>
<evidence type="ECO:0000259" key="2">
    <source>
        <dbReference type="Pfam" id="PF13460"/>
    </source>
</evidence>
<dbReference type="PANTHER" id="PTHR43355:SF2">
    <property type="entry name" value="FLAVIN REDUCTASE (NADPH)"/>
    <property type="match status" value="1"/>
</dbReference>
<dbReference type="AlphaFoldDB" id="E3JDP5"/>
<dbReference type="InterPro" id="IPR036291">
    <property type="entry name" value="NAD(P)-bd_dom_sf"/>
</dbReference>
<dbReference type="Gene3D" id="3.40.50.720">
    <property type="entry name" value="NAD(P)-binding Rossmann-like Domain"/>
    <property type="match status" value="1"/>
</dbReference>
<gene>
    <name evidence="3" type="ordered locus">FraEuI1c_6842</name>
</gene>
<proteinExistence type="predicted"/>
<dbReference type="Pfam" id="PF13460">
    <property type="entry name" value="NAD_binding_10"/>
    <property type="match status" value="1"/>
</dbReference>
<organism evidence="3 4">
    <name type="scientific">Pseudofrankia inefficax (strain DSM 45817 / CECT 9037 / DDB 130130 / EuI1c)</name>
    <name type="common">Frankia inefficax</name>
    <dbReference type="NCBI Taxonomy" id="298654"/>
    <lineage>
        <taxon>Bacteria</taxon>
        <taxon>Bacillati</taxon>
        <taxon>Actinomycetota</taxon>
        <taxon>Actinomycetes</taxon>
        <taxon>Frankiales</taxon>
        <taxon>Frankiaceae</taxon>
        <taxon>Pseudofrankia</taxon>
    </lineage>
</organism>
<protein>
    <recommendedName>
        <fullName evidence="2">NAD(P)-binding domain-containing protein</fullName>
    </recommendedName>
</protein>
<reference evidence="3 4" key="1">
    <citation type="submission" date="2010-10" db="EMBL/GenBank/DDBJ databases">
        <title>Complete sequence of Frankia sp. EuI1c.</title>
        <authorList>
            <consortium name="US DOE Joint Genome Institute"/>
            <person name="Lucas S."/>
            <person name="Copeland A."/>
            <person name="Lapidus A."/>
            <person name="Cheng J.-F."/>
            <person name="Bruce D."/>
            <person name="Goodwin L."/>
            <person name="Pitluck S."/>
            <person name="Chertkov O."/>
            <person name="Detter J.C."/>
            <person name="Han C."/>
            <person name="Tapia R."/>
            <person name="Land M."/>
            <person name="Hauser L."/>
            <person name="Jeffries C."/>
            <person name="Kyrpides N."/>
            <person name="Ivanova N."/>
            <person name="Mikhailova N."/>
            <person name="Beauchemin N."/>
            <person name="Sen A."/>
            <person name="Sur S.A."/>
            <person name="Gtari M."/>
            <person name="Wall L."/>
            <person name="Tisa L."/>
            <person name="Woyke T."/>
        </authorList>
    </citation>
    <scope>NUCLEOTIDE SEQUENCE [LARGE SCALE GENOMIC DNA]</scope>
    <source>
        <strain evidence="4">DSM 45817 / CECT 9037 / EuI1c</strain>
    </source>
</reference>
<keyword evidence="4" id="KW-1185">Reference proteome</keyword>
<dbReference type="HOGENOM" id="CLU_025711_3_1_11"/>
<dbReference type="STRING" id="298654.FraEuI1c_6842"/>